<dbReference type="Pfam" id="PF10099">
    <property type="entry name" value="RskA_C"/>
    <property type="match status" value="1"/>
</dbReference>
<dbReference type="PANTHER" id="PTHR37461">
    <property type="entry name" value="ANTI-SIGMA-K FACTOR RSKA"/>
    <property type="match status" value="1"/>
</dbReference>
<keyword evidence="1" id="KW-0472">Membrane</keyword>
<dbReference type="PANTHER" id="PTHR37461:SF1">
    <property type="entry name" value="ANTI-SIGMA-K FACTOR RSKA"/>
    <property type="match status" value="1"/>
</dbReference>
<feature type="transmembrane region" description="Helical" evidence="1">
    <location>
        <begin position="103"/>
        <end position="123"/>
    </location>
</feature>
<reference evidence="3 4" key="1">
    <citation type="submission" date="2016-04" db="EMBL/GenBank/DDBJ databases">
        <authorList>
            <person name="Chen L."/>
            <person name="Zhuang W."/>
            <person name="Wang G."/>
        </authorList>
    </citation>
    <scope>NUCLEOTIDE SEQUENCE [LARGE SCALE GENOMIC DNA]</scope>
    <source>
        <strain evidence="4">GR20</strain>
    </source>
</reference>
<sequence length="277" mass="30853">MNIQEYISSGIVESYVLGLAEEAERVQFEQMCTQYAEVRAARDAFELSLEQQALAGAVATPVQLRETILQQLATEMAPETSRTAPVVQMRPIRRTAIPMAMRYVAAAAIVLLVGSAGLNIYYFNKYRDYSQRYDQLLAQQTELAKNNNAMQTRMSNYEQTIQGLTNPYMARVTMEGKGVPNNASPDPGSVATVLWDTRTKDVYLMVNNLPMPETGKQYQLWAIVDNQPVDAGMLDMSHGHMMVKMKNIPRAQLFAITLEQQGGSATPKGPMYVIGKV</sequence>
<dbReference type="Proteomes" id="UP000192277">
    <property type="component" value="Unassembled WGS sequence"/>
</dbReference>
<evidence type="ECO:0000313" key="4">
    <source>
        <dbReference type="Proteomes" id="UP000192277"/>
    </source>
</evidence>
<keyword evidence="1" id="KW-1133">Transmembrane helix</keyword>
<feature type="domain" description="Anti-sigma K factor RskA C-terminal" evidence="2">
    <location>
        <begin position="104"/>
        <end position="271"/>
    </location>
</feature>
<proteinExistence type="predicted"/>
<name>A0ABX3NXU8_9BACT</name>
<gene>
    <name evidence="3" type="ORF">A4D02_08195</name>
</gene>
<accession>A0ABX3NXU8</accession>
<keyword evidence="1" id="KW-0812">Transmembrane</keyword>
<dbReference type="InterPro" id="IPR018764">
    <property type="entry name" value="RskA_C"/>
</dbReference>
<evidence type="ECO:0000313" key="3">
    <source>
        <dbReference type="EMBL" id="OQP48674.1"/>
    </source>
</evidence>
<keyword evidence="4" id="KW-1185">Reference proteome</keyword>
<evidence type="ECO:0000259" key="2">
    <source>
        <dbReference type="Pfam" id="PF10099"/>
    </source>
</evidence>
<dbReference type="InterPro" id="IPR051474">
    <property type="entry name" value="Anti-sigma-K/W_factor"/>
</dbReference>
<evidence type="ECO:0000256" key="1">
    <source>
        <dbReference type="SAM" id="Phobius"/>
    </source>
</evidence>
<dbReference type="EMBL" id="LWBO01000012">
    <property type="protein sequence ID" value="OQP48674.1"/>
    <property type="molecule type" value="Genomic_DNA"/>
</dbReference>
<organism evidence="3 4">
    <name type="scientific">Niastella koreensis</name>
    <dbReference type="NCBI Taxonomy" id="354356"/>
    <lineage>
        <taxon>Bacteria</taxon>
        <taxon>Pseudomonadati</taxon>
        <taxon>Bacteroidota</taxon>
        <taxon>Chitinophagia</taxon>
        <taxon>Chitinophagales</taxon>
        <taxon>Chitinophagaceae</taxon>
        <taxon>Niastella</taxon>
    </lineage>
</organism>
<protein>
    <recommendedName>
        <fullName evidence="2">Anti-sigma K factor RskA C-terminal domain-containing protein</fullName>
    </recommendedName>
</protein>
<comment type="caution">
    <text evidence="3">The sequence shown here is derived from an EMBL/GenBank/DDBJ whole genome shotgun (WGS) entry which is preliminary data.</text>
</comment>